<dbReference type="OrthoDB" id="2506424at2759"/>
<dbReference type="AlphaFoldDB" id="A0A9P6NTD9"/>
<reference evidence="1" key="1">
    <citation type="submission" date="2013-11" db="EMBL/GenBank/DDBJ databases">
        <title>Genome sequence of the fusiform rust pathogen reveals effectors for host alternation and coevolution with pine.</title>
        <authorList>
            <consortium name="DOE Joint Genome Institute"/>
            <person name="Smith K."/>
            <person name="Pendleton A."/>
            <person name="Kubisiak T."/>
            <person name="Anderson C."/>
            <person name="Salamov A."/>
            <person name="Aerts A."/>
            <person name="Riley R."/>
            <person name="Clum A."/>
            <person name="Lindquist E."/>
            <person name="Ence D."/>
            <person name="Campbell M."/>
            <person name="Kronenberg Z."/>
            <person name="Feau N."/>
            <person name="Dhillon B."/>
            <person name="Hamelin R."/>
            <person name="Burleigh J."/>
            <person name="Smith J."/>
            <person name="Yandell M."/>
            <person name="Nelson C."/>
            <person name="Grigoriev I."/>
            <person name="Davis J."/>
        </authorList>
    </citation>
    <scope>NUCLEOTIDE SEQUENCE</scope>
    <source>
        <strain evidence="1">G11</strain>
    </source>
</reference>
<accession>A0A9P6NTD9</accession>
<gene>
    <name evidence="1" type="ORF">CROQUDRAFT_40245</name>
</gene>
<dbReference type="Proteomes" id="UP000886653">
    <property type="component" value="Unassembled WGS sequence"/>
</dbReference>
<keyword evidence="2" id="KW-1185">Reference proteome</keyword>
<protein>
    <submittedName>
        <fullName evidence="1">Uncharacterized protein</fullName>
    </submittedName>
</protein>
<dbReference type="EMBL" id="MU167230">
    <property type="protein sequence ID" value="KAG0149176.1"/>
    <property type="molecule type" value="Genomic_DNA"/>
</dbReference>
<sequence>MARWLLDNKHKWTDLFSPELKTYPTRFPVILHAVPTSFDPTNLSHLQELGTQNRINPTLLQSARWLGDPVNQGKKNGSLVLHLLDKDIATKIE</sequence>
<feature type="non-terminal residue" evidence="1">
    <location>
        <position position="93"/>
    </location>
</feature>
<organism evidence="1 2">
    <name type="scientific">Cronartium quercuum f. sp. fusiforme G11</name>
    <dbReference type="NCBI Taxonomy" id="708437"/>
    <lineage>
        <taxon>Eukaryota</taxon>
        <taxon>Fungi</taxon>
        <taxon>Dikarya</taxon>
        <taxon>Basidiomycota</taxon>
        <taxon>Pucciniomycotina</taxon>
        <taxon>Pucciniomycetes</taxon>
        <taxon>Pucciniales</taxon>
        <taxon>Coleosporiaceae</taxon>
        <taxon>Cronartium</taxon>
    </lineage>
</organism>
<evidence type="ECO:0000313" key="2">
    <source>
        <dbReference type="Proteomes" id="UP000886653"/>
    </source>
</evidence>
<comment type="caution">
    <text evidence="1">The sequence shown here is derived from an EMBL/GenBank/DDBJ whole genome shotgun (WGS) entry which is preliminary data.</text>
</comment>
<name>A0A9P6NTD9_9BASI</name>
<proteinExistence type="predicted"/>
<evidence type="ECO:0000313" key="1">
    <source>
        <dbReference type="EMBL" id="KAG0149176.1"/>
    </source>
</evidence>